<dbReference type="AlphaFoldDB" id="A0A2M4DNF4"/>
<evidence type="ECO:0000313" key="2">
    <source>
        <dbReference type="EMBL" id="MBW79093.1"/>
    </source>
</evidence>
<reference evidence="2" key="1">
    <citation type="submission" date="2018-01" db="EMBL/GenBank/DDBJ databases">
        <title>An insight into the sialome of Amazonian anophelines.</title>
        <authorList>
            <person name="Ribeiro J.M."/>
            <person name="Scarpassa V."/>
            <person name="Calvo E."/>
        </authorList>
    </citation>
    <scope>NUCLEOTIDE SEQUENCE</scope>
</reference>
<feature type="transmembrane region" description="Helical" evidence="1">
    <location>
        <begin position="53"/>
        <end position="78"/>
    </location>
</feature>
<organism evidence="2">
    <name type="scientific">Anopheles darlingi</name>
    <name type="common">Mosquito</name>
    <dbReference type="NCBI Taxonomy" id="43151"/>
    <lineage>
        <taxon>Eukaryota</taxon>
        <taxon>Metazoa</taxon>
        <taxon>Ecdysozoa</taxon>
        <taxon>Arthropoda</taxon>
        <taxon>Hexapoda</taxon>
        <taxon>Insecta</taxon>
        <taxon>Pterygota</taxon>
        <taxon>Neoptera</taxon>
        <taxon>Endopterygota</taxon>
        <taxon>Diptera</taxon>
        <taxon>Nematocera</taxon>
        <taxon>Culicoidea</taxon>
        <taxon>Culicidae</taxon>
        <taxon>Anophelinae</taxon>
        <taxon>Anopheles</taxon>
    </lineage>
</organism>
<keyword evidence="1" id="KW-1133">Transmembrane helix</keyword>
<evidence type="ECO:0000256" key="1">
    <source>
        <dbReference type="SAM" id="Phobius"/>
    </source>
</evidence>
<keyword evidence="1" id="KW-0812">Transmembrane</keyword>
<dbReference type="EMBL" id="GGFL01014915">
    <property type="protein sequence ID" value="MBW79093.1"/>
    <property type="molecule type" value="Transcribed_RNA"/>
</dbReference>
<accession>A0A2M4DNF4</accession>
<proteinExistence type="predicted"/>
<sequence>MDSCWLFRRTNAITTTVPAIVVTVAEACFILIVSHRWYDRVPMSPPIVHLYDLLVVIHQLLILLGRYHLEALVVALIVQNE</sequence>
<name>A0A2M4DNF4_ANODA</name>
<protein>
    <submittedName>
        <fullName evidence="2">Uncharacterized protein</fullName>
    </submittedName>
</protein>
<feature type="transmembrane region" description="Helical" evidence="1">
    <location>
        <begin position="12"/>
        <end position="33"/>
    </location>
</feature>
<keyword evidence="1" id="KW-0472">Membrane</keyword>